<dbReference type="InterPro" id="IPR001461">
    <property type="entry name" value="Aspartic_peptidase_A1"/>
</dbReference>
<dbReference type="PANTHER" id="PTHR47966:SF51">
    <property type="entry name" value="BETA-SITE APP-CLEAVING ENZYME, ISOFORM A-RELATED"/>
    <property type="match status" value="1"/>
</dbReference>
<evidence type="ECO:0000313" key="6">
    <source>
        <dbReference type="EMBL" id="GAA55034.1"/>
    </source>
</evidence>
<feature type="disulfide bond" evidence="2">
    <location>
        <begin position="618"/>
        <end position="655"/>
    </location>
</feature>
<reference key="2">
    <citation type="submission" date="2011-10" db="EMBL/GenBank/DDBJ databases">
        <title>The genome and transcriptome sequence of Clonorchis sinensis provide insights into the carcinogenic liver fluke.</title>
        <authorList>
            <person name="Wang X."/>
            <person name="Huang Y."/>
            <person name="Chen W."/>
            <person name="Liu H."/>
            <person name="Guo L."/>
            <person name="Chen Y."/>
            <person name="Luo F."/>
            <person name="Zhou W."/>
            <person name="Sun J."/>
            <person name="Mao Q."/>
            <person name="Liang P."/>
            <person name="Zhou C."/>
            <person name="Tian Y."/>
            <person name="Men J."/>
            <person name="Lv X."/>
            <person name="Huang L."/>
            <person name="Zhou J."/>
            <person name="Hu Y."/>
            <person name="Li R."/>
            <person name="Zhang F."/>
            <person name="Lei H."/>
            <person name="Li X."/>
            <person name="Hu X."/>
            <person name="Liang C."/>
            <person name="Xu J."/>
            <person name="Wu Z."/>
            <person name="Yu X."/>
        </authorList>
    </citation>
    <scope>NUCLEOTIDE SEQUENCE</scope>
    <source>
        <strain>Henan</strain>
    </source>
</reference>
<keyword evidence="7" id="KW-1185">Reference proteome</keyword>
<name>G7YQ03_CLOSI</name>
<evidence type="ECO:0000256" key="2">
    <source>
        <dbReference type="PIRSR" id="PIRSR601461-2"/>
    </source>
</evidence>
<proteinExistence type="inferred from homology"/>
<dbReference type="EMBL" id="DF143954">
    <property type="protein sequence ID" value="GAA55034.1"/>
    <property type="molecule type" value="Genomic_DNA"/>
</dbReference>
<comment type="similarity">
    <text evidence="1">Belongs to the peptidase A1 family.</text>
</comment>
<evidence type="ECO:0000256" key="1">
    <source>
        <dbReference type="ARBA" id="ARBA00007447"/>
    </source>
</evidence>
<organism evidence="6 7">
    <name type="scientific">Clonorchis sinensis</name>
    <name type="common">Chinese liver fluke</name>
    <dbReference type="NCBI Taxonomy" id="79923"/>
    <lineage>
        <taxon>Eukaryota</taxon>
        <taxon>Metazoa</taxon>
        <taxon>Spiralia</taxon>
        <taxon>Lophotrochozoa</taxon>
        <taxon>Platyhelminthes</taxon>
        <taxon>Trematoda</taxon>
        <taxon>Digenea</taxon>
        <taxon>Opisthorchiida</taxon>
        <taxon>Opisthorchiata</taxon>
        <taxon>Opisthorchiidae</taxon>
        <taxon>Clonorchis</taxon>
    </lineage>
</organism>
<dbReference type="Gene3D" id="2.40.70.10">
    <property type="entry name" value="Acid Proteases"/>
    <property type="match status" value="2"/>
</dbReference>
<keyword evidence="4" id="KW-0472">Membrane</keyword>
<dbReference type="GO" id="GO:0004190">
    <property type="term" value="F:aspartic-type endopeptidase activity"/>
    <property type="evidence" value="ECO:0007669"/>
    <property type="project" value="InterPro"/>
</dbReference>
<evidence type="ECO:0000256" key="3">
    <source>
        <dbReference type="SAM" id="MobiDB-lite"/>
    </source>
</evidence>
<dbReference type="Pfam" id="PF00026">
    <property type="entry name" value="Asp"/>
    <property type="match status" value="2"/>
</dbReference>
<dbReference type="InterPro" id="IPR033121">
    <property type="entry name" value="PEPTIDASE_A1"/>
</dbReference>
<feature type="region of interest" description="Disordered" evidence="3">
    <location>
        <begin position="127"/>
        <end position="164"/>
    </location>
</feature>
<evidence type="ECO:0000313" key="7">
    <source>
        <dbReference type="Proteomes" id="UP000008909"/>
    </source>
</evidence>
<accession>G7YQ03</accession>
<dbReference type="PROSITE" id="PS51767">
    <property type="entry name" value="PEPTIDASE_A1"/>
    <property type="match status" value="1"/>
</dbReference>
<dbReference type="PANTHER" id="PTHR47966">
    <property type="entry name" value="BETA-SITE APP-CLEAVING ENZYME, ISOFORM A-RELATED"/>
    <property type="match status" value="1"/>
</dbReference>
<keyword evidence="4" id="KW-0812">Transmembrane</keyword>
<evidence type="ECO:0000256" key="4">
    <source>
        <dbReference type="SAM" id="Phobius"/>
    </source>
</evidence>
<sequence length="1152" mass="131656">MRFCEPCGVPTDRECRTRGNCTVIPTNVRVFGFIFPGLFKRTPKSKSMNLGDNFRATNGFFRCHRSLMENTAVLIHNWMHCNSLLSEDNTDEKTRGKSTKYHQIGGGDSSKFQRVGQRNGVIRVPNTMPHRVRRPGNNTPPIITKENRFDNSHSNDGNFPDSSLGAPSSKRLYVASAQVGTPPRSLFMSFDTGSDCTWIALGKRRSRFWEPNWKLDSKTKTLVKRDDDYRFTSGIIRGDLVQDIVKIGDQPLDKIRLLNVRTTTIHLKPEEKFDGAFGLIDPGPFSVYWPSLLTRLQNESYEAVFSFEFCYANLLLEGNFSDITQTFQDRKSEERNYQEAKGRELTTGKKRLRYLIVWAQSPRFSQWYALAKPKLHELCEILFIFTPLSFERSFSCSGVIIPANVFTLERCDWCARPIERRPSNCPGCDDRLTRQSGLPSQAWESERIRHRGEQSSGNCLFRPEFDFLSFPRRHDKPVRRYLQGQTNSQKVRSHLEQFPQSTTITISSTSRSFCNVNGKFLSQMCNNPASSSMIDGKLRRRKVMLLGATVKNSQSPNQFTTSIQEETMQFGSQTIGKRLPAVVDTGNSLTFGPREAVRKIFLQLLIPLAEYGRTYVDCRLLHTYPDLVITLGNKELRIPTRNLVIHEMHKGKQLCLFGIRYYVDDPELQWCLGLTVLRNFLTVFNKTQEANCQTNGTKRAHIRGLATQSKPLVFVSLRLSRESVQGRDGPRVQSRHPYGHCYKETVPYRNVVICVLLRATLTLSEFLIPYRSVACGLTNTLTLFSGLRFEPYAEARCLKYLQYSIGNLVPCSLHFGQRLEPTAMADDLFVLRTPIATRKRVHRSNHLEVGVNIRKKLREIRRPEELRAYRIQCEVVYVIHRWVAVDGNVLVEVVTSCIHGKDLLFVAVLHNLPDDSSHQVMFRAGWDISPRFKQCYLISGVGVRQAVPCHGRNSQHCAKRWQSRPSMRSQLMLDNTFGYILDAVMFGDVTEYYGTLLKKPTKVFQFLASVWFTRRKGVPYDVPLKTARPTDNNPEVTICKLAGATSAYVTELARKLRCGFIGQKIRRLNPTSESLLFVIGLSTLTVSYTSCFLRVSWQGDMKRSIDRRTFTPRPLYRLQLGVPTTKKLITHNTDQTFGRLSVPASTRALIGR</sequence>
<gene>
    <name evidence="6" type="ORF">CLF_106518</name>
</gene>
<reference evidence="6" key="1">
    <citation type="journal article" date="2011" name="Genome Biol.">
        <title>The draft genome of the carcinogenic human liver fluke Clonorchis sinensis.</title>
        <authorList>
            <person name="Wang X."/>
            <person name="Chen W."/>
            <person name="Huang Y."/>
            <person name="Sun J."/>
            <person name="Men J."/>
            <person name="Liu H."/>
            <person name="Luo F."/>
            <person name="Guo L."/>
            <person name="Lv X."/>
            <person name="Deng C."/>
            <person name="Zhou C."/>
            <person name="Fan Y."/>
            <person name="Li X."/>
            <person name="Huang L."/>
            <person name="Hu Y."/>
            <person name="Liang C."/>
            <person name="Hu X."/>
            <person name="Xu J."/>
            <person name="Yu X."/>
        </authorList>
    </citation>
    <scope>NUCLEOTIDE SEQUENCE [LARGE SCALE GENOMIC DNA]</scope>
    <source>
        <strain evidence="6">Henan</strain>
    </source>
</reference>
<dbReference type="AlphaFoldDB" id="G7YQ03"/>
<dbReference type="Proteomes" id="UP000008909">
    <property type="component" value="Unassembled WGS sequence"/>
</dbReference>
<feature type="region of interest" description="Disordered" evidence="3">
    <location>
        <begin position="88"/>
        <end position="110"/>
    </location>
</feature>
<feature type="transmembrane region" description="Helical" evidence="4">
    <location>
        <begin position="1075"/>
        <end position="1097"/>
    </location>
</feature>
<dbReference type="SUPFAM" id="SSF50630">
    <property type="entry name" value="Acid proteases"/>
    <property type="match status" value="2"/>
</dbReference>
<keyword evidence="2" id="KW-1015">Disulfide bond</keyword>
<feature type="domain" description="Peptidase A1" evidence="5">
    <location>
        <begin position="173"/>
        <end position="695"/>
    </location>
</feature>
<keyword evidence="4" id="KW-1133">Transmembrane helix</keyword>
<dbReference type="GO" id="GO:0006508">
    <property type="term" value="P:proteolysis"/>
    <property type="evidence" value="ECO:0007669"/>
    <property type="project" value="InterPro"/>
</dbReference>
<dbReference type="InterPro" id="IPR021109">
    <property type="entry name" value="Peptidase_aspartic_dom_sf"/>
</dbReference>
<protein>
    <submittedName>
        <fullName evidence="6">Cathepsin D</fullName>
    </submittedName>
</protein>
<evidence type="ECO:0000259" key="5">
    <source>
        <dbReference type="PROSITE" id="PS51767"/>
    </source>
</evidence>